<reference evidence="1 2" key="1">
    <citation type="submission" date="2023-03" db="EMBL/GenBank/DDBJ databases">
        <title>WGS of Gossypium arboreum.</title>
        <authorList>
            <person name="Yu D."/>
        </authorList>
    </citation>
    <scope>NUCLEOTIDE SEQUENCE [LARGE SCALE GENOMIC DNA]</scope>
    <source>
        <tissue evidence="1">Leaf</tissue>
    </source>
</reference>
<gene>
    <name evidence="1" type="ORF">PVK06_034963</name>
</gene>
<protein>
    <recommendedName>
        <fullName evidence="3">Intersectin-1-like</fullName>
    </recommendedName>
</protein>
<name>A0ABR0NFL2_GOSAR</name>
<organism evidence="1 2">
    <name type="scientific">Gossypium arboreum</name>
    <name type="common">Tree cotton</name>
    <name type="synonym">Gossypium nanking</name>
    <dbReference type="NCBI Taxonomy" id="29729"/>
    <lineage>
        <taxon>Eukaryota</taxon>
        <taxon>Viridiplantae</taxon>
        <taxon>Streptophyta</taxon>
        <taxon>Embryophyta</taxon>
        <taxon>Tracheophyta</taxon>
        <taxon>Spermatophyta</taxon>
        <taxon>Magnoliopsida</taxon>
        <taxon>eudicotyledons</taxon>
        <taxon>Gunneridae</taxon>
        <taxon>Pentapetalae</taxon>
        <taxon>rosids</taxon>
        <taxon>malvids</taxon>
        <taxon>Malvales</taxon>
        <taxon>Malvaceae</taxon>
        <taxon>Malvoideae</taxon>
        <taxon>Gossypium</taxon>
    </lineage>
</organism>
<sequence length="239" mass="27310">MQDQLQTRMQEQLAKIQQDVRDQMLESQRSMMDQLTHLLAGGLEKGKSPMINAGDDNEDPVYPLGFVPTDIQTQPDVYPRRPSVTIRPQPFQAGVSAQMNYQTGLGSNPGDNPTNPVVFNLDEVIEVEKTKVELPRELEKRCRWLEEKFKEMENTDYRGGIDTKELSLVPDLVLPPKFKTPKFEKYNGTSCPEAHITMFCRRMAGYVNNDQLLIHCFQESLVGAASRWYNQLSRNQISS</sequence>
<comment type="caution">
    <text evidence="1">The sequence shown here is derived from an EMBL/GenBank/DDBJ whole genome shotgun (WGS) entry which is preliminary data.</text>
</comment>
<keyword evidence="2" id="KW-1185">Reference proteome</keyword>
<dbReference type="EMBL" id="JARKNE010000010">
    <property type="protein sequence ID" value="KAK5793805.1"/>
    <property type="molecule type" value="Genomic_DNA"/>
</dbReference>
<dbReference type="PANTHER" id="PTHR33223:SF8">
    <property type="entry name" value="OS04G0172440 PROTEIN"/>
    <property type="match status" value="1"/>
</dbReference>
<accession>A0ABR0NFL2</accession>
<evidence type="ECO:0000313" key="1">
    <source>
        <dbReference type="EMBL" id="KAK5793805.1"/>
    </source>
</evidence>
<evidence type="ECO:0008006" key="3">
    <source>
        <dbReference type="Google" id="ProtNLM"/>
    </source>
</evidence>
<dbReference type="Proteomes" id="UP001358586">
    <property type="component" value="Chromosome 10"/>
</dbReference>
<evidence type="ECO:0000313" key="2">
    <source>
        <dbReference type="Proteomes" id="UP001358586"/>
    </source>
</evidence>
<proteinExistence type="predicted"/>
<dbReference type="PANTHER" id="PTHR33223">
    <property type="entry name" value="CCHC-TYPE DOMAIN-CONTAINING PROTEIN"/>
    <property type="match status" value="1"/>
</dbReference>